<dbReference type="RefSeq" id="WP_214058668.1">
    <property type="nucleotide sequence ID" value="NZ_BAAAHS010000177.1"/>
</dbReference>
<gene>
    <name evidence="3" type="ORF">ENKNEFLB_01571</name>
</gene>
<dbReference type="InterPro" id="IPR012495">
    <property type="entry name" value="TadE-like_dom"/>
</dbReference>
<evidence type="ECO:0000313" key="3">
    <source>
        <dbReference type="EMBL" id="QVT79190.1"/>
    </source>
</evidence>
<reference evidence="3 4" key="1">
    <citation type="submission" date="2021-05" db="EMBL/GenBank/DDBJ databases">
        <title>Complete genome of Nocardioides aquaticus KCTC 9944T isolated from meromictic and hypersaline Ekho Lake, Antarctica.</title>
        <authorList>
            <person name="Hwang K."/>
            <person name="Kim K.M."/>
            <person name="Choe H."/>
        </authorList>
    </citation>
    <scope>NUCLEOTIDE SEQUENCE [LARGE SCALE GENOMIC DNA]</scope>
    <source>
        <strain evidence="3 4">KCTC 9944</strain>
    </source>
</reference>
<dbReference type="EMBL" id="CP075371">
    <property type="protein sequence ID" value="QVT79190.1"/>
    <property type="molecule type" value="Genomic_DNA"/>
</dbReference>
<keyword evidence="1" id="KW-0812">Transmembrane</keyword>
<evidence type="ECO:0000256" key="1">
    <source>
        <dbReference type="SAM" id="Phobius"/>
    </source>
</evidence>
<evidence type="ECO:0000259" key="2">
    <source>
        <dbReference type="Pfam" id="PF07811"/>
    </source>
</evidence>
<dbReference type="Pfam" id="PF07811">
    <property type="entry name" value="TadE"/>
    <property type="match status" value="1"/>
</dbReference>
<feature type="transmembrane region" description="Helical" evidence="1">
    <location>
        <begin position="12"/>
        <end position="37"/>
    </location>
</feature>
<evidence type="ECO:0000313" key="4">
    <source>
        <dbReference type="Proteomes" id="UP000679307"/>
    </source>
</evidence>
<dbReference type="Proteomes" id="UP000679307">
    <property type="component" value="Chromosome"/>
</dbReference>
<keyword evidence="1" id="KW-1133">Transmembrane helix</keyword>
<proteinExistence type="predicted"/>
<organism evidence="3 4">
    <name type="scientific">Nocardioides aquaticus</name>
    <dbReference type="NCBI Taxonomy" id="160826"/>
    <lineage>
        <taxon>Bacteria</taxon>
        <taxon>Bacillati</taxon>
        <taxon>Actinomycetota</taxon>
        <taxon>Actinomycetes</taxon>
        <taxon>Propionibacteriales</taxon>
        <taxon>Nocardioidaceae</taxon>
        <taxon>Nocardioides</taxon>
    </lineage>
</organism>
<feature type="domain" description="TadE-like" evidence="2">
    <location>
        <begin position="12"/>
        <end position="52"/>
    </location>
</feature>
<keyword evidence="4" id="KW-1185">Reference proteome</keyword>
<sequence>MHRARRIRDERGALSIEFLLVISALMLVFLVMLQYAVKAHAHRVAEAAAEEALASASAYDGSAASGEQAGNHTLSDLGTLSNTTVVVTRSGTTASATVTGDVEQLVPFLPVHVTVRIEGPVEQFVESP</sequence>
<keyword evidence="1" id="KW-0472">Membrane</keyword>
<accession>A0ABX8EH29</accession>
<protein>
    <recommendedName>
        <fullName evidence="2">TadE-like domain-containing protein</fullName>
    </recommendedName>
</protein>
<name>A0ABX8EH29_9ACTN</name>